<comment type="caution">
    <text evidence="1">The sequence shown here is derived from an EMBL/GenBank/DDBJ whole genome shotgun (WGS) entry which is preliminary data.</text>
</comment>
<sequence>QLESIQDSLIFLDEFYTLFDLDNRKKKRQIEKTFRLINHNNNILVLVGVPENFRKFISSKIEICFYKKVKLRDFINGSSVKSDLLSYAGNGMGSEMLDLKKNEVLVFDGDYRIFDVDYLREYDSKLNNKNIFVQKKCAEKVVENG</sequence>
<feature type="non-terminal residue" evidence="1">
    <location>
        <position position="1"/>
    </location>
</feature>
<organism evidence="1">
    <name type="scientific">marine sediment metagenome</name>
    <dbReference type="NCBI Taxonomy" id="412755"/>
    <lineage>
        <taxon>unclassified sequences</taxon>
        <taxon>metagenomes</taxon>
        <taxon>ecological metagenomes</taxon>
    </lineage>
</organism>
<name>A0A0F8ZSY1_9ZZZZ</name>
<gene>
    <name evidence="1" type="ORF">LCGC14_2736570</name>
</gene>
<protein>
    <recommendedName>
        <fullName evidence="2">Zona occludens toxin N-terminal domain-containing protein</fullName>
    </recommendedName>
</protein>
<dbReference type="AlphaFoldDB" id="A0A0F8ZSY1"/>
<dbReference type="EMBL" id="LAZR01049671">
    <property type="protein sequence ID" value="KKK89095.1"/>
    <property type="molecule type" value="Genomic_DNA"/>
</dbReference>
<reference evidence="1" key="1">
    <citation type="journal article" date="2015" name="Nature">
        <title>Complex archaea that bridge the gap between prokaryotes and eukaryotes.</title>
        <authorList>
            <person name="Spang A."/>
            <person name="Saw J.H."/>
            <person name="Jorgensen S.L."/>
            <person name="Zaremba-Niedzwiedzka K."/>
            <person name="Martijn J."/>
            <person name="Lind A.E."/>
            <person name="van Eijk R."/>
            <person name="Schleper C."/>
            <person name="Guy L."/>
            <person name="Ettema T.J."/>
        </authorList>
    </citation>
    <scope>NUCLEOTIDE SEQUENCE</scope>
</reference>
<evidence type="ECO:0008006" key="2">
    <source>
        <dbReference type="Google" id="ProtNLM"/>
    </source>
</evidence>
<accession>A0A0F8ZSY1</accession>
<proteinExistence type="predicted"/>
<evidence type="ECO:0000313" key="1">
    <source>
        <dbReference type="EMBL" id="KKK89095.1"/>
    </source>
</evidence>